<keyword evidence="1 2" id="KW-0413">Isomerase</keyword>
<protein>
    <submittedName>
        <fullName evidence="2">5-deoxy-glucuronate isomerase</fullName>
    </submittedName>
</protein>
<accession>A0A934MM63</accession>
<dbReference type="PANTHER" id="PTHR39193:SF1">
    <property type="entry name" value="5-DEOXY-GLUCURONATE ISOMERASE"/>
    <property type="match status" value="1"/>
</dbReference>
<dbReference type="InterPro" id="IPR024203">
    <property type="entry name" value="Deoxy-glucuronate_isom_IolB"/>
</dbReference>
<dbReference type="RefSeq" id="WP_198876552.1">
    <property type="nucleotide sequence ID" value="NZ_JAEKMH010000002.1"/>
</dbReference>
<comment type="caution">
    <text evidence="2">The sequence shown here is derived from an EMBL/GenBank/DDBJ whole genome shotgun (WGS) entry which is preliminary data.</text>
</comment>
<reference evidence="2" key="1">
    <citation type="submission" date="2020-12" db="EMBL/GenBank/DDBJ databases">
        <title>Devosia sp. MSA67 isolated from Mo River.</title>
        <authorList>
            <person name="Ma F."/>
            <person name="Zi Z."/>
        </authorList>
    </citation>
    <scope>NUCLEOTIDE SEQUENCE</scope>
    <source>
        <strain evidence="2">MSA67</strain>
    </source>
</reference>
<dbReference type="GO" id="GO:0008880">
    <property type="term" value="F:glucuronate isomerase activity"/>
    <property type="evidence" value="ECO:0007669"/>
    <property type="project" value="InterPro"/>
</dbReference>
<evidence type="ECO:0000313" key="3">
    <source>
        <dbReference type="Proteomes" id="UP000602124"/>
    </source>
</evidence>
<gene>
    <name evidence="2" type="ORF">JEQ47_11610</name>
</gene>
<dbReference type="AlphaFoldDB" id="A0A934MM63"/>
<name>A0A934MM63_9HYPH</name>
<keyword evidence="3" id="KW-1185">Reference proteome</keyword>
<dbReference type="Gene3D" id="2.60.120.10">
    <property type="entry name" value="Jelly Rolls"/>
    <property type="match status" value="2"/>
</dbReference>
<dbReference type="GO" id="GO:0019310">
    <property type="term" value="P:inositol catabolic process"/>
    <property type="evidence" value="ECO:0007669"/>
    <property type="project" value="InterPro"/>
</dbReference>
<dbReference type="EMBL" id="JAEKMH010000002">
    <property type="protein sequence ID" value="MBJ3785371.1"/>
    <property type="molecule type" value="Genomic_DNA"/>
</dbReference>
<evidence type="ECO:0000256" key="1">
    <source>
        <dbReference type="ARBA" id="ARBA00023235"/>
    </source>
</evidence>
<dbReference type="InterPro" id="IPR014710">
    <property type="entry name" value="RmlC-like_jellyroll"/>
</dbReference>
<dbReference type="PANTHER" id="PTHR39193">
    <property type="entry name" value="5-DEOXY-GLUCURONATE ISOMERASE"/>
    <property type="match status" value="1"/>
</dbReference>
<dbReference type="Proteomes" id="UP000602124">
    <property type="component" value="Unassembled WGS sequence"/>
</dbReference>
<proteinExistence type="predicted"/>
<organism evidence="2 3">
    <name type="scientific">Devosia sediminis</name>
    <dbReference type="NCBI Taxonomy" id="2798801"/>
    <lineage>
        <taxon>Bacteria</taxon>
        <taxon>Pseudomonadati</taxon>
        <taxon>Pseudomonadota</taxon>
        <taxon>Alphaproteobacteria</taxon>
        <taxon>Hyphomicrobiales</taxon>
        <taxon>Devosiaceae</taxon>
        <taxon>Devosia</taxon>
    </lineage>
</organism>
<evidence type="ECO:0000313" key="2">
    <source>
        <dbReference type="EMBL" id="MBJ3785371.1"/>
    </source>
</evidence>
<dbReference type="InterPro" id="IPR011051">
    <property type="entry name" value="RmlC_Cupin_sf"/>
</dbReference>
<sequence>MSLIIRNADNANEAIVDANNPHLDDVYFNRIALADGQSVTLDVPGFEIVVVVQTGKARIDVGDVAFADVGQRRDIWSGKADSVYAGTGRAITITATGGPLEAVVAGGACTESHAPFRVTPEEVESVVVGSSGTKSHREIFHILGQNGNGRAGNLLVSELYAEDGCWSGYPPHKHDTHRDGETNHAELYHYRYNPPTGFGGQFHYGENGTPEAVMTLDGDTYLLPSGYHPTVTSPGHRAYVFTILVGRDQRGLVQFFDPAHYHLLSYIPGLGAMRDKFK</sequence>
<dbReference type="InterPro" id="IPR021120">
    <property type="entry name" value="KduI/IolB_isomerase"/>
</dbReference>
<dbReference type="SUPFAM" id="SSF51182">
    <property type="entry name" value="RmlC-like cupins"/>
    <property type="match status" value="1"/>
</dbReference>
<dbReference type="Pfam" id="PF04962">
    <property type="entry name" value="KduI"/>
    <property type="match status" value="1"/>
</dbReference>